<dbReference type="Proteomes" id="UP001497457">
    <property type="component" value="Chromosome 6rd"/>
</dbReference>
<sequence length="530" mass="61745">MWITQITVHHVHTIPREGTLHVIESIMAQIISSVVIQETVSKILSGLTQKHREGEEESNAYRNLERLEMAHFRLEAALETSDKWQITHSSLLRWRRKLRHAAQECDETLHKCKKRILEEEQMEHEVRNSSLPNRIVHTTKSFVSSVFNRDKRELTRSVVQRFEWFADCATEFLRFIELGGTPRRYMPFYSLVNNLFAKELYHEIVRGNGYPSFLLWLVPFSTADHGIETSLIFIQKDGTLRKGYVYFSIILQISESTDIVGIAIKCLELFAPHFNCAVEDMRKELTQLPTQDFSWVPYIYSSMKEHWDNLQILGSQWFRPNPLCCKQHNQHELRRASNLDMAGLRNEFLEPVIEVNLQCQVSLSLCSRQNISLSEDLISLKDSPYLKAGITFAPHGSSEDMLPMNARMVRKEEHCLHTDVTLEQLEEIMLPGAINYFRQNAEAAVYQIIWKSKHGCALIQVEKARMSRQRTSMQTRGISGGDRKRKMLQRQHQELGNRTRMISHLLDIWSAHVPVRLQRLSIDWMKLAAH</sequence>
<dbReference type="EMBL" id="OZ075116">
    <property type="protein sequence ID" value="CAL5077163.1"/>
    <property type="molecule type" value="Genomic_DNA"/>
</dbReference>
<organism evidence="1 2">
    <name type="scientific">Urochloa decumbens</name>
    <dbReference type="NCBI Taxonomy" id="240449"/>
    <lineage>
        <taxon>Eukaryota</taxon>
        <taxon>Viridiplantae</taxon>
        <taxon>Streptophyta</taxon>
        <taxon>Embryophyta</taxon>
        <taxon>Tracheophyta</taxon>
        <taxon>Spermatophyta</taxon>
        <taxon>Magnoliopsida</taxon>
        <taxon>Liliopsida</taxon>
        <taxon>Poales</taxon>
        <taxon>Poaceae</taxon>
        <taxon>PACMAD clade</taxon>
        <taxon>Panicoideae</taxon>
        <taxon>Panicodae</taxon>
        <taxon>Paniceae</taxon>
        <taxon>Melinidinae</taxon>
        <taxon>Urochloa</taxon>
    </lineage>
</organism>
<accession>A0ABC9FK97</accession>
<protein>
    <submittedName>
        <fullName evidence="1">Uncharacterized protein</fullName>
    </submittedName>
</protein>
<dbReference type="SMART" id="SM01157">
    <property type="entry name" value="DUF1719"/>
    <property type="match status" value="1"/>
</dbReference>
<dbReference type="PANTHER" id="PTHR33377">
    <property type="entry name" value="OS10G0134700 PROTEIN-RELATED"/>
    <property type="match status" value="1"/>
</dbReference>
<keyword evidence="2" id="KW-1185">Reference proteome</keyword>
<dbReference type="InterPro" id="IPR013181">
    <property type="entry name" value="DUF1719"/>
</dbReference>
<evidence type="ECO:0000313" key="2">
    <source>
        <dbReference type="Proteomes" id="UP001497457"/>
    </source>
</evidence>
<name>A0ABC9FK97_9POAL</name>
<dbReference type="AlphaFoldDB" id="A0ABC9FK97"/>
<reference evidence="2" key="1">
    <citation type="submission" date="2024-06" db="EMBL/GenBank/DDBJ databases">
        <authorList>
            <person name="Ryan C."/>
        </authorList>
    </citation>
    <scope>NUCLEOTIDE SEQUENCE [LARGE SCALE GENOMIC DNA]</scope>
</reference>
<evidence type="ECO:0000313" key="1">
    <source>
        <dbReference type="EMBL" id="CAL5077163.1"/>
    </source>
</evidence>
<proteinExistence type="predicted"/>
<gene>
    <name evidence="1" type="ORF">URODEC1_LOCUS106535</name>
</gene>
<dbReference type="PANTHER" id="PTHR33377:SF31">
    <property type="entry name" value="RX N-TERMINAL DOMAIN-CONTAINING PROTEIN"/>
    <property type="match status" value="1"/>
</dbReference>
<reference evidence="1 2" key="2">
    <citation type="submission" date="2024-10" db="EMBL/GenBank/DDBJ databases">
        <authorList>
            <person name="Ryan C."/>
        </authorList>
    </citation>
    <scope>NUCLEOTIDE SEQUENCE [LARGE SCALE GENOMIC DNA]</scope>
</reference>
<dbReference type="Pfam" id="PF08224">
    <property type="entry name" value="DUF1719"/>
    <property type="match status" value="1"/>
</dbReference>